<dbReference type="GO" id="GO:0043139">
    <property type="term" value="F:5'-3' DNA helicase activity"/>
    <property type="evidence" value="ECO:0007669"/>
    <property type="project" value="UniProtKB-EC"/>
</dbReference>
<keyword evidence="1" id="KW-0233">DNA recombination</keyword>
<dbReference type="GO" id="GO:0016787">
    <property type="term" value="F:hydrolase activity"/>
    <property type="evidence" value="ECO:0007669"/>
    <property type="project" value="UniProtKB-KW"/>
</dbReference>
<keyword evidence="1" id="KW-0234">DNA repair</keyword>
<sequence>LNEEQKMAFTILSNHLTGNVPDEEKRPLLMIVTGSGGTGKTKLISTLAADLQSRGQLSSIARTATTGVASCLIGGSTLHSWAGIPARKLSNPFADLSSMLTGDFHQFPPVAQLKKALFSRYPPNTLCELGRFIFERFETVVVLKQQMRIVDETWDVILTRARCGQCTASDIAQIRKLVLVNPQCEVPNFYEDPWTNVVLITPRNCVRSRWNIASIHKHCKASGHILYIATAEDTIGNRPTTNVERLQLARSPTEKTGNLSMKVVLAIGMKIMITENVAPSTNLANGSHGTIKTIVLDPREPSHTPVEINNGVFAINLHYPPSYVTISMSFTDIPQLYSLDEKELPLALLQPLSTIY</sequence>
<dbReference type="PANTHER" id="PTHR47642">
    <property type="entry name" value="ATP-DEPENDENT DNA HELICASE"/>
    <property type="match status" value="1"/>
</dbReference>
<dbReference type="PANTHER" id="PTHR47642:SF6">
    <property type="entry name" value="ATP-DEPENDENT DNA HELICASE"/>
    <property type="match status" value="1"/>
</dbReference>
<feature type="domain" description="DNA helicase Pif1-like DEAD-box helicase" evidence="2">
    <location>
        <begin position="1"/>
        <end position="88"/>
    </location>
</feature>
<dbReference type="EMBL" id="WHUW01000020">
    <property type="protein sequence ID" value="KAF8436817.1"/>
    <property type="molecule type" value="Genomic_DNA"/>
</dbReference>
<evidence type="ECO:0000256" key="1">
    <source>
        <dbReference type="RuleBase" id="RU363044"/>
    </source>
</evidence>
<comment type="catalytic activity">
    <reaction evidence="1">
        <text>ATP + H2O = ADP + phosphate + H(+)</text>
        <dbReference type="Rhea" id="RHEA:13065"/>
        <dbReference type="ChEBI" id="CHEBI:15377"/>
        <dbReference type="ChEBI" id="CHEBI:15378"/>
        <dbReference type="ChEBI" id="CHEBI:30616"/>
        <dbReference type="ChEBI" id="CHEBI:43474"/>
        <dbReference type="ChEBI" id="CHEBI:456216"/>
        <dbReference type="EC" id="5.6.2.3"/>
    </reaction>
</comment>
<keyword evidence="1" id="KW-0547">Nucleotide-binding</keyword>
<keyword evidence="1" id="KW-0067">ATP-binding</keyword>
<organism evidence="3 4">
    <name type="scientific">Boletus edulis BED1</name>
    <dbReference type="NCBI Taxonomy" id="1328754"/>
    <lineage>
        <taxon>Eukaryota</taxon>
        <taxon>Fungi</taxon>
        <taxon>Dikarya</taxon>
        <taxon>Basidiomycota</taxon>
        <taxon>Agaricomycotina</taxon>
        <taxon>Agaricomycetes</taxon>
        <taxon>Agaricomycetidae</taxon>
        <taxon>Boletales</taxon>
        <taxon>Boletineae</taxon>
        <taxon>Boletaceae</taxon>
        <taxon>Boletoideae</taxon>
        <taxon>Boletus</taxon>
    </lineage>
</organism>
<dbReference type="GO" id="GO:0006281">
    <property type="term" value="P:DNA repair"/>
    <property type="evidence" value="ECO:0007669"/>
    <property type="project" value="UniProtKB-KW"/>
</dbReference>
<dbReference type="InterPro" id="IPR027417">
    <property type="entry name" value="P-loop_NTPase"/>
</dbReference>
<dbReference type="Proteomes" id="UP001194468">
    <property type="component" value="Unassembled WGS sequence"/>
</dbReference>
<reference evidence="3" key="1">
    <citation type="submission" date="2019-10" db="EMBL/GenBank/DDBJ databases">
        <authorList>
            <consortium name="DOE Joint Genome Institute"/>
            <person name="Kuo A."/>
            <person name="Miyauchi S."/>
            <person name="Kiss E."/>
            <person name="Drula E."/>
            <person name="Kohler A."/>
            <person name="Sanchez-Garcia M."/>
            <person name="Andreopoulos B."/>
            <person name="Barry K.W."/>
            <person name="Bonito G."/>
            <person name="Buee M."/>
            <person name="Carver A."/>
            <person name="Chen C."/>
            <person name="Cichocki N."/>
            <person name="Clum A."/>
            <person name="Culley D."/>
            <person name="Crous P.W."/>
            <person name="Fauchery L."/>
            <person name="Girlanda M."/>
            <person name="Hayes R."/>
            <person name="Keri Z."/>
            <person name="LaButti K."/>
            <person name="Lipzen A."/>
            <person name="Lombard V."/>
            <person name="Magnuson J."/>
            <person name="Maillard F."/>
            <person name="Morin E."/>
            <person name="Murat C."/>
            <person name="Nolan M."/>
            <person name="Ohm R."/>
            <person name="Pangilinan J."/>
            <person name="Pereira M."/>
            <person name="Perotto S."/>
            <person name="Peter M."/>
            <person name="Riley R."/>
            <person name="Sitrit Y."/>
            <person name="Stielow B."/>
            <person name="Szollosi G."/>
            <person name="Zifcakova L."/>
            <person name="Stursova M."/>
            <person name="Spatafora J.W."/>
            <person name="Tedersoo L."/>
            <person name="Vaario L.-M."/>
            <person name="Yamada A."/>
            <person name="Yan M."/>
            <person name="Wang P."/>
            <person name="Xu J."/>
            <person name="Bruns T."/>
            <person name="Baldrian P."/>
            <person name="Vilgalys R."/>
            <person name="Henrissat B."/>
            <person name="Grigoriev I.V."/>
            <person name="Hibbett D."/>
            <person name="Nagy L.G."/>
            <person name="Martin F.M."/>
        </authorList>
    </citation>
    <scope>NUCLEOTIDE SEQUENCE</scope>
    <source>
        <strain evidence="3">BED1</strain>
    </source>
</reference>
<comment type="caution">
    <text evidence="3">The sequence shown here is derived from an EMBL/GenBank/DDBJ whole genome shotgun (WGS) entry which is preliminary data.</text>
</comment>
<keyword evidence="1" id="KW-0347">Helicase</keyword>
<protein>
    <recommendedName>
        <fullName evidence="1">ATP-dependent DNA helicase</fullName>
        <ecNumber evidence="1">5.6.2.3</ecNumber>
    </recommendedName>
</protein>
<keyword evidence="1" id="KW-0378">Hydrolase</keyword>
<evidence type="ECO:0000313" key="3">
    <source>
        <dbReference type="EMBL" id="KAF8436817.1"/>
    </source>
</evidence>
<proteinExistence type="inferred from homology"/>
<reference evidence="3" key="2">
    <citation type="journal article" date="2020" name="Nat. Commun.">
        <title>Large-scale genome sequencing of mycorrhizal fungi provides insights into the early evolution of symbiotic traits.</title>
        <authorList>
            <person name="Miyauchi S."/>
            <person name="Kiss E."/>
            <person name="Kuo A."/>
            <person name="Drula E."/>
            <person name="Kohler A."/>
            <person name="Sanchez-Garcia M."/>
            <person name="Morin E."/>
            <person name="Andreopoulos B."/>
            <person name="Barry K.W."/>
            <person name="Bonito G."/>
            <person name="Buee M."/>
            <person name="Carver A."/>
            <person name="Chen C."/>
            <person name="Cichocki N."/>
            <person name="Clum A."/>
            <person name="Culley D."/>
            <person name="Crous P.W."/>
            <person name="Fauchery L."/>
            <person name="Girlanda M."/>
            <person name="Hayes R.D."/>
            <person name="Keri Z."/>
            <person name="LaButti K."/>
            <person name="Lipzen A."/>
            <person name="Lombard V."/>
            <person name="Magnuson J."/>
            <person name="Maillard F."/>
            <person name="Murat C."/>
            <person name="Nolan M."/>
            <person name="Ohm R.A."/>
            <person name="Pangilinan J."/>
            <person name="Pereira M.F."/>
            <person name="Perotto S."/>
            <person name="Peter M."/>
            <person name="Pfister S."/>
            <person name="Riley R."/>
            <person name="Sitrit Y."/>
            <person name="Stielow J.B."/>
            <person name="Szollosi G."/>
            <person name="Zifcakova L."/>
            <person name="Stursova M."/>
            <person name="Spatafora J.W."/>
            <person name="Tedersoo L."/>
            <person name="Vaario L.M."/>
            <person name="Yamada A."/>
            <person name="Yan M."/>
            <person name="Wang P."/>
            <person name="Xu J."/>
            <person name="Bruns T."/>
            <person name="Baldrian P."/>
            <person name="Vilgalys R."/>
            <person name="Dunand C."/>
            <person name="Henrissat B."/>
            <person name="Grigoriev I.V."/>
            <person name="Hibbett D."/>
            <person name="Nagy L.G."/>
            <person name="Martin F.M."/>
        </authorList>
    </citation>
    <scope>NUCLEOTIDE SEQUENCE</scope>
    <source>
        <strain evidence="3">BED1</strain>
    </source>
</reference>
<evidence type="ECO:0000259" key="2">
    <source>
        <dbReference type="Pfam" id="PF05970"/>
    </source>
</evidence>
<dbReference type="GO" id="GO:0000723">
    <property type="term" value="P:telomere maintenance"/>
    <property type="evidence" value="ECO:0007669"/>
    <property type="project" value="InterPro"/>
</dbReference>
<dbReference type="GO" id="GO:0005524">
    <property type="term" value="F:ATP binding"/>
    <property type="evidence" value="ECO:0007669"/>
    <property type="project" value="UniProtKB-KW"/>
</dbReference>
<keyword evidence="4" id="KW-1185">Reference proteome</keyword>
<feature type="non-terminal residue" evidence="3">
    <location>
        <position position="1"/>
    </location>
</feature>
<accession>A0AAD4BPS7</accession>
<evidence type="ECO:0000313" key="4">
    <source>
        <dbReference type="Proteomes" id="UP001194468"/>
    </source>
</evidence>
<dbReference type="EC" id="5.6.2.3" evidence="1"/>
<dbReference type="Pfam" id="PF05970">
    <property type="entry name" value="PIF1"/>
    <property type="match status" value="1"/>
</dbReference>
<comment type="cofactor">
    <cofactor evidence="1">
        <name>Mg(2+)</name>
        <dbReference type="ChEBI" id="CHEBI:18420"/>
    </cofactor>
</comment>
<dbReference type="Gene3D" id="3.40.50.300">
    <property type="entry name" value="P-loop containing nucleotide triphosphate hydrolases"/>
    <property type="match status" value="1"/>
</dbReference>
<dbReference type="GO" id="GO:0006310">
    <property type="term" value="P:DNA recombination"/>
    <property type="evidence" value="ECO:0007669"/>
    <property type="project" value="UniProtKB-KW"/>
</dbReference>
<dbReference type="SUPFAM" id="SSF52540">
    <property type="entry name" value="P-loop containing nucleoside triphosphate hydrolases"/>
    <property type="match status" value="2"/>
</dbReference>
<feature type="non-terminal residue" evidence="3">
    <location>
        <position position="356"/>
    </location>
</feature>
<dbReference type="InterPro" id="IPR051055">
    <property type="entry name" value="PIF1_helicase"/>
</dbReference>
<dbReference type="AlphaFoldDB" id="A0AAD4BPS7"/>
<gene>
    <name evidence="3" type="ORF">L210DRAFT_787834</name>
</gene>
<name>A0AAD4BPS7_BOLED</name>
<dbReference type="InterPro" id="IPR010285">
    <property type="entry name" value="DNA_helicase_pif1-like_DEAD"/>
</dbReference>
<comment type="similarity">
    <text evidence="1">Belongs to the helicase family.</text>
</comment>
<keyword evidence="1" id="KW-0227">DNA damage</keyword>